<dbReference type="GeneID" id="19527243"/>
<dbReference type="KEGG" id="vg:19527243"/>
<sequence length="63" mass="7088">MAGNLKDMGLKELAALKKRVLRQHALGRINAGDRANLVAKIDDIEAYIIKMPEGKATRFKDFY</sequence>
<accession>X2KYW5</accession>
<evidence type="ECO:0000313" key="2">
    <source>
        <dbReference type="Proteomes" id="UP000019737"/>
    </source>
</evidence>
<dbReference type="RefSeq" id="YP_009035958.1">
    <property type="nucleotide sequence ID" value="NC_024209.1"/>
</dbReference>
<protein>
    <submittedName>
        <fullName evidence="1">Uncharacterized protein</fullName>
    </submittedName>
</protein>
<proteinExistence type="predicted"/>
<reference evidence="1 2" key="1">
    <citation type="submission" date="2014-01" db="EMBL/GenBank/DDBJ databases">
        <authorList>
            <person name="Schneider V.M."/>
            <person name="Bowman C.A."/>
            <person name="Russell D.A."/>
            <person name="Pope W.H."/>
            <person name="Jacobs-Sera D."/>
            <person name="Hendrix R.W."/>
            <person name="Hatfull G.F."/>
        </authorList>
    </citation>
    <scope>NUCLEOTIDE SEQUENCE [LARGE SCALE GENOMIC DNA]</scope>
</reference>
<gene>
    <name evidence="1" type="primary">63</name>
    <name evidence="1" type="ORF">PBI_HAWKEYE_63</name>
</gene>
<name>X2KYW5_9CAUD</name>
<dbReference type="Proteomes" id="UP000019737">
    <property type="component" value="Segment"/>
</dbReference>
<dbReference type="OrthoDB" id="39388at10239"/>
<organism evidence="1 2">
    <name type="scientific">Mycobacterium phage Hawkeye</name>
    <dbReference type="NCBI Taxonomy" id="1458711"/>
    <lineage>
        <taxon>Viruses</taxon>
        <taxon>Duplodnaviria</taxon>
        <taxon>Heunggongvirae</taxon>
        <taxon>Uroviricota</taxon>
        <taxon>Caudoviricetes</taxon>
        <taxon>Dclasvirinae</taxon>
        <taxon>Hawkeyevirus</taxon>
        <taxon>Hawkeyevirus hawkeye</taxon>
    </lineage>
</organism>
<keyword evidence="2" id="KW-1185">Reference proteome</keyword>
<evidence type="ECO:0000313" key="1">
    <source>
        <dbReference type="EMBL" id="AHN84074.1"/>
    </source>
</evidence>
<dbReference type="EMBL" id="KJ194582">
    <property type="protein sequence ID" value="AHN84074.1"/>
    <property type="molecule type" value="Genomic_DNA"/>
</dbReference>